<organism evidence="1 2">
    <name type="scientific">Teretinema zuelzerae</name>
    <dbReference type="NCBI Taxonomy" id="156"/>
    <lineage>
        <taxon>Bacteria</taxon>
        <taxon>Pseudomonadati</taxon>
        <taxon>Spirochaetota</taxon>
        <taxon>Spirochaetia</taxon>
        <taxon>Spirochaetales</taxon>
        <taxon>Treponemataceae</taxon>
        <taxon>Teretinema</taxon>
    </lineage>
</organism>
<evidence type="ECO:0000313" key="1">
    <source>
        <dbReference type="EMBL" id="MCD1654460.1"/>
    </source>
</evidence>
<protein>
    <submittedName>
        <fullName evidence="1">Uncharacterized protein</fullName>
    </submittedName>
</protein>
<proteinExistence type="predicted"/>
<evidence type="ECO:0000313" key="2">
    <source>
        <dbReference type="Proteomes" id="UP001198163"/>
    </source>
</evidence>
<gene>
    <name evidence="1" type="ORF">K7J14_07045</name>
</gene>
<reference evidence="1" key="1">
    <citation type="submission" date="2021-08" db="EMBL/GenBank/DDBJ databases">
        <title>Comparative analyses of Brucepasteria parasyntrophica and Teretinema zuelzerae.</title>
        <authorList>
            <person name="Song Y."/>
            <person name="Brune A."/>
        </authorList>
    </citation>
    <scope>NUCLEOTIDE SEQUENCE</scope>
    <source>
        <strain evidence="1">DSM 1903</strain>
    </source>
</reference>
<keyword evidence="2" id="KW-1185">Reference proteome</keyword>
<dbReference type="EMBL" id="JAINWA010000001">
    <property type="protein sequence ID" value="MCD1654460.1"/>
    <property type="molecule type" value="Genomic_DNA"/>
</dbReference>
<sequence>MKNDEPVWDVRRAILAEVRPEHFAYIMRMTEPDPACRKPSMTNGRITRLKENTVLRRPVCRGRQFKSRQDSRTFILDSVTMPKNKNLFFIFLGKSGLVSNDTMTGALRSLEENIAIR</sequence>
<name>A0AAE3JJP5_9SPIR</name>
<accession>A0AAE3JJP5</accession>
<comment type="caution">
    <text evidence="1">The sequence shown here is derived from an EMBL/GenBank/DDBJ whole genome shotgun (WGS) entry which is preliminary data.</text>
</comment>
<dbReference type="AlphaFoldDB" id="A0AAE3JJP5"/>
<dbReference type="Proteomes" id="UP001198163">
    <property type="component" value="Unassembled WGS sequence"/>
</dbReference>
<dbReference type="RefSeq" id="WP_230754712.1">
    <property type="nucleotide sequence ID" value="NZ_JAINWA010000001.1"/>
</dbReference>